<sequence length="119" mass="12768">MDPTQPDLYDIAAAHFARLEAGLADADEQAEIERWCALSPRHRAAFEAMSAGWELAGAAHGDPTLKAMLAGLGDRYPTSGARLAAEGMAPDRTTDDDRDAEEASPRAHGWPRWTPVALA</sequence>
<organism evidence="3 4">
    <name type="scientific">Novosphingobium organovorum</name>
    <dbReference type="NCBI Taxonomy" id="2930092"/>
    <lineage>
        <taxon>Bacteria</taxon>
        <taxon>Pseudomonadati</taxon>
        <taxon>Pseudomonadota</taxon>
        <taxon>Alphaproteobacteria</taxon>
        <taxon>Sphingomonadales</taxon>
        <taxon>Sphingomonadaceae</taxon>
        <taxon>Novosphingobium</taxon>
    </lineage>
</organism>
<dbReference type="Pfam" id="PF16220">
    <property type="entry name" value="DUF4880"/>
    <property type="match status" value="1"/>
</dbReference>
<gene>
    <name evidence="3" type="ORF">MTR62_20550</name>
</gene>
<dbReference type="RefSeq" id="WP_244024459.1">
    <property type="nucleotide sequence ID" value="NZ_JALHLF010000205.1"/>
</dbReference>
<accession>A0ABT0BJQ1</accession>
<keyword evidence="4" id="KW-1185">Reference proteome</keyword>
<feature type="region of interest" description="Disordered" evidence="1">
    <location>
        <begin position="82"/>
        <end position="119"/>
    </location>
</feature>
<evidence type="ECO:0000313" key="3">
    <source>
        <dbReference type="EMBL" id="MCJ2185056.1"/>
    </source>
</evidence>
<evidence type="ECO:0000259" key="2">
    <source>
        <dbReference type="Pfam" id="PF16220"/>
    </source>
</evidence>
<name>A0ABT0BJQ1_9SPHN</name>
<protein>
    <submittedName>
        <fullName evidence="3">DUF4880 domain-containing protein</fullName>
    </submittedName>
</protein>
<proteinExistence type="predicted"/>
<reference evidence="3" key="1">
    <citation type="submission" date="2022-03" db="EMBL/GenBank/DDBJ databases">
        <title>Identification of a novel bacterium isolated from mangrove sediments.</title>
        <authorList>
            <person name="Pan X."/>
        </authorList>
    </citation>
    <scope>NUCLEOTIDE SEQUENCE</scope>
    <source>
        <strain evidence="3">B1949</strain>
    </source>
</reference>
<dbReference type="Proteomes" id="UP001162881">
    <property type="component" value="Unassembled WGS sequence"/>
</dbReference>
<feature type="domain" description="FecR N-terminal" evidence="2">
    <location>
        <begin position="12"/>
        <end position="50"/>
    </location>
</feature>
<dbReference type="InterPro" id="IPR032623">
    <property type="entry name" value="FecR_N"/>
</dbReference>
<evidence type="ECO:0000256" key="1">
    <source>
        <dbReference type="SAM" id="MobiDB-lite"/>
    </source>
</evidence>
<evidence type="ECO:0000313" key="4">
    <source>
        <dbReference type="Proteomes" id="UP001162881"/>
    </source>
</evidence>
<comment type="caution">
    <text evidence="3">The sequence shown here is derived from an EMBL/GenBank/DDBJ whole genome shotgun (WGS) entry which is preliminary data.</text>
</comment>
<dbReference type="EMBL" id="JALHLF010000205">
    <property type="protein sequence ID" value="MCJ2185056.1"/>
    <property type="molecule type" value="Genomic_DNA"/>
</dbReference>
<feature type="non-terminal residue" evidence="3">
    <location>
        <position position="119"/>
    </location>
</feature>